<feature type="region of interest" description="Disordered" evidence="1">
    <location>
        <begin position="88"/>
        <end position="107"/>
    </location>
</feature>
<dbReference type="EMBL" id="BAABGA010000029">
    <property type="protein sequence ID" value="GAA4452476.1"/>
    <property type="molecule type" value="Genomic_DNA"/>
</dbReference>
<feature type="compositionally biased region" description="Basic and acidic residues" evidence="1">
    <location>
        <begin position="1"/>
        <end position="10"/>
    </location>
</feature>
<evidence type="ECO:0000313" key="2">
    <source>
        <dbReference type="EMBL" id="GAA4452476.1"/>
    </source>
</evidence>
<name>A0ABP8ML57_9BACT</name>
<keyword evidence="3" id="KW-1185">Reference proteome</keyword>
<accession>A0ABP8ML57</accession>
<feature type="region of interest" description="Disordered" evidence="1">
    <location>
        <begin position="1"/>
        <end position="20"/>
    </location>
</feature>
<comment type="caution">
    <text evidence="2">The sequence shown here is derived from an EMBL/GenBank/DDBJ whole genome shotgun (WGS) entry which is preliminary data.</text>
</comment>
<dbReference type="Proteomes" id="UP001500840">
    <property type="component" value="Unassembled WGS sequence"/>
</dbReference>
<gene>
    <name evidence="2" type="ORF">GCM10023156_21820</name>
</gene>
<proteinExistence type="predicted"/>
<reference evidence="3" key="1">
    <citation type="journal article" date="2019" name="Int. J. Syst. Evol. Microbiol.">
        <title>The Global Catalogue of Microorganisms (GCM) 10K type strain sequencing project: providing services to taxonomists for standard genome sequencing and annotation.</title>
        <authorList>
            <consortium name="The Broad Institute Genomics Platform"/>
            <consortium name="The Broad Institute Genome Sequencing Center for Infectious Disease"/>
            <person name="Wu L."/>
            <person name="Ma J."/>
        </authorList>
    </citation>
    <scope>NUCLEOTIDE SEQUENCE [LARGE SCALE GENOMIC DNA]</scope>
    <source>
        <strain evidence="3">JCM 17759</strain>
    </source>
</reference>
<evidence type="ECO:0000313" key="3">
    <source>
        <dbReference type="Proteomes" id="UP001500840"/>
    </source>
</evidence>
<sequence length="107" mass="11675">MPEPTEKPPKSVDSSNVNDPPLPHGLVVCDECDAIWLEPDLTSRHQYPNGCDARCPVCLEPLWGNQSRWASQTDIEVLGWAGCTKPELDVLPDSAPPESDQPNSDAP</sequence>
<evidence type="ECO:0000256" key="1">
    <source>
        <dbReference type="SAM" id="MobiDB-lite"/>
    </source>
</evidence>
<organism evidence="2 3">
    <name type="scientific">Novipirellula rosea</name>
    <dbReference type="NCBI Taxonomy" id="1031540"/>
    <lineage>
        <taxon>Bacteria</taxon>
        <taxon>Pseudomonadati</taxon>
        <taxon>Planctomycetota</taxon>
        <taxon>Planctomycetia</taxon>
        <taxon>Pirellulales</taxon>
        <taxon>Pirellulaceae</taxon>
        <taxon>Novipirellula</taxon>
    </lineage>
</organism>
<evidence type="ECO:0008006" key="4">
    <source>
        <dbReference type="Google" id="ProtNLM"/>
    </source>
</evidence>
<protein>
    <recommendedName>
        <fullName evidence="4">Transcription factor zinc-finger domain-containing protein</fullName>
    </recommendedName>
</protein>